<dbReference type="EMBL" id="CP133592">
    <property type="protein sequence ID" value="WMW24973.1"/>
    <property type="molecule type" value="Genomic_DNA"/>
</dbReference>
<dbReference type="Gene3D" id="2.60.40.790">
    <property type="match status" value="1"/>
</dbReference>
<sequence>MNPVSEKEDIGMYDKDHYSGDDEAPDRITSIDELIEHIMKMFSGSITEEDGKTVIRGFTIIGQPGKKPTVFGFNGQHEYEDDLDYEDDDREDDFYIFKQEPFIDIFETDDRLVLLADLGVEEKYVEYFPYCSHVEINVITNDTGYSRVVDLPCGVDPQTMVASYRNGVLELTFERAADEE</sequence>
<dbReference type="Proteomes" id="UP001182908">
    <property type="component" value="Chromosome"/>
</dbReference>
<dbReference type="RefSeq" id="WP_309310780.1">
    <property type="nucleotide sequence ID" value="NZ_CP133592.1"/>
</dbReference>
<dbReference type="SUPFAM" id="SSF49764">
    <property type="entry name" value="HSP20-like chaperones"/>
    <property type="match status" value="1"/>
</dbReference>
<feature type="region of interest" description="Disordered" evidence="1">
    <location>
        <begin position="1"/>
        <end position="25"/>
    </location>
</feature>
<accession>A0AA51YLX1</accession>
<dbReference type="AlphaFoldDB" id="A0AA51YLX1"/>
<reference evidence="2 3" key="1">
    <citation type="submission" date="2023-08" db="EMBL/GenBank/DDBJ databases">
        <title>Methanolobus mangrovi sp. nov. and Methanolobus sediminis sp. nov, two novel methylotrophic methanogens isolated from mangrove sediments in China.</title>
        <authorList>
            <person name="Zhou J."/>
        </authorList>
    </citation>
    <scope>NUCLEOTIDE SEQUENCE [LARGE SCALE GENOMIC DNA]</scope>
    <source>
        <strain evidence="2 3">FTZ6</strain>
    </source>
</reference>
<gene>
    <name evidence="2" type="ORF">RE474_12965</name>
</gene>
<evidence type="ECO:0000313" key="3">
    <source>
        <dbReference type="Proteomes" id="UP001182908"/>
    </source>
</evidence>
<name>A0AA51YLX1_9EURY</name>
<dbReference type="InterPro" id="IPR008978">
    <property type="entry name" value="HSP20-like_chaperone"/>
</dbReference>
<evidence type="ECO:0000313" key="2">
    <source>
        <dbReference type="EMBL" id="WMW24973.1"/>
    </source>
</evidence>
<protein>
    <submittedName>
        <fullName evidence="2">Hsp20 family protein</fullName>
    </submittedName>
</protein>
<evidence type="ECO:0000256" key="1">
    <source>
        <dbReference type="SAM" id="MobiDB-lite"/>
    </source>
</evidence>
<keyword evidence="3" id="KW-1185">Reference proteome</keyword>
<proteinExistence type="predicted"/>
<dbReference type="KEGG" id="mseb:RE474_12965"/>
<dbReference type="GeneID" id="84233644"/>
<organism evidence="2 3">
    <name type="scientific">Methanolobus sediminis</name>
    <dbReference type="NCBI Taxonomy" id="3072978"/>
    <lineage>
        <taxon>Archaea</taxon>
        <taxon>Methanobacteriati</taxon>
        <taxon>Methanobacteriota</taxon>
        <taxon>Stenosarchaea group</taxon>
        <taxon>Methanomicrobia</taxon>
        <taxon>Methanosarcinales</taxon>
        <taxon>Methanosarcinaceae</taxon>
        <taxon>Methanolobus</taxon>
    </lineage>
</organism>
<dbReference type="CDD" id="cd06464">
    <property type="entry name" value="ACD_sHsps-like"/>
    <property type="match status" value="1"/>
</dbReference>